<dbReference type="AlphaFoldDB" id="A0A2J0LSE9"/>
<reference evidence="6 7" key="1">
    <citation type="submission" date="2017-09" db="EMBL/GenBank/DDBJ databases">
        <title>Depth-based differentiation of microbial function through sediment-hosted aquifers and enrichment of novel symbionts in the deep terrestrial subsurface.</title>
        <authorList>
            <person name="Probst A.J."/>
            <person name="Ladd B."/>
            <person name="Jarett J.K."/>
            <person name="Geller-Mcgrath D.E."/>
            <person name="Sieber C.M."/>
            <person name="Emerson J.B."/>
            <person name="Anantharaman K."/>
            <person name="Thomas B.C."/>
            <person name="Malmstrom R."/>
            <person name="Stieglmeier M."/>
            <person name="Klingl A."/>
            <person name="Woyke T."/>
            <person name="Ryan C.M."/>
            <person name="Banfield J.F."/>
        </authorList>
    </citation>
    <scope>NUCLEOTIDE SEQUENCE [LARGE SCALE GENOMIC DNA]</scope>
    <source>
        <strain evidence="6">CG12_big_fil_rev_8_21_14_0_65_43_15</strain>
    </source>
</reference>
<organism evidence="6 7">
    <name type="scientific">Candidatus Taenaricola geysiri</name>
    <dbReference type="NCBI Taxonomy" id="1974752"/>
    <lineage>
        <taxon>Bacteria</taxon>
        <taxon>Pseudomonadati</taxon>
        <taxon>Candidatus Omnitrophota</taxon>
        <taxon>Candidatus Taenaricola</taxon>
    </lineage>
</organism>
<dbReference type="EC" id="7.1.1.-" evidence="4"/>
<comment type="function">
    <text evidence="4">NDH-1 shuttles electrons from NADH, via FMN and iron-sulfur (Fe-S) centers, to quinones in the respiratory chain.</text>
</comment>
<dbReference type="GO" id="GO:0048038">
    <property type="term" value="F:quinone binding"/>
    <property type="evidence" value="ECO:0007669"/>
    <property type="project" value="UniProtKB-KW"/>
</dbReference>
<name>A0A2J0LSE9_9BACT</name>
<dbReference type="PANTHER" id="PTHR10884">
    <property type="entry name" value="NADH DEHYDROGENASE UBIQUINONE IRON-SULFUR PROTEIN 3"/>
    <property type="match status" value="1"/>
</dbReference>
<accession>A0A2J0LSE9</accession>
<proteinExistence type="inferred from homology"/>
<dbReference type="GO" id="GO:0008137">
    <property type="term" value="F:NADH dehydrogenase (ubiquinone) activity"/>
    <property type="evidence" value="ECO:0007669"/>
    <property type="project" value="InterPro"/>
</dbReference>
<dbReference type="InterPro" id="IPR020396">
    <property type="entry name" value="NADH_UbQ_OxRdtase_CS"/>
</dbReference>
<dbReference type="Pfam" id="PF00329">
    <property type="entry name" value="Complex1_30kDa"/>
    <property type="match status" value="1"/>
</dbReference>
<dbReference type="InterPro" id="IPR037232">
    <property type="entry name" value="NADH_quin_OxRdtase_su_C/D-like"/>
</dbReference>
<dbReference type="Gene3D" id="3.30.460.80">
    <property type="entry name" value="NADH:ubiquinone oxidoreductase, 30kDa subunit"/>
    <property type="match status" value="1"/>
</dbReference>
<dbReference type="Proteomes" id="UP000231267">
    <property type="component" value="Unassembled WGS sequence"/>
</dbReference>
<protein>
    <recommendedName>
        <fullName evidence="4">NADH-quinone oxidoreductase</fullName>
        <ecNumber evidence="4">7.1.1.-</ecNumber>
    </recommendedName>
</protein>
<dbReference type="EMBL" id="PFGP01000030">
    <property type="protein sequence ID" value="PIW66767.1"/>
    <property type="molecule type" value="Genomic_DNA"/>
</dbReference>
<keyword evidence="4" id="KW-0874">Quinone</keyword>
<evidence type="ECO:0000256" key="3">
    <source>
        <dbReference type="RuleBase" id="RU003456"/>
    </source>
</evidence>
<keyword evidence="3" id="KW-1278">Translocase</keyword>
<dbReference type="PANTHER" id="PTHR10884:SF14">
    <property type="entry name" value="NADH DEHYDROGENASE [UBIQUINONE] IRON-SULFUR PROTEIN 3, MITOCHONDRIAL"/>
    <property type="match status" value="1"/>
</dbReference>
<dbReference type="PROSITE" id="PS00542">
    <property type="entry name" value="COMPLEX1_30K"/>
    <property type="match status" value="1"/>
</dbReference>
<evidence type="ECO:0000256" key="2">
    <source>
        <dbReference type="ARBA" id="ARBA00022448"/>
    </source>
</evidence>
<comment type="catalytic activity">
    <reaction evidence="4">
        <text>a quinone + NADH + 5 H(+)(in) = a quinol + NAD(+) + 4 H(+)(out)</text>
        <dbReference type="Rhea" id="RHEA:57888"/>
        <dbReference type="ChEBI" id="CHEBI:15378"/>
        <dbReference type="ChEBI" id="CHEBI:24646"/>
        <dbReference type="ChEBI" id="CHEBI:57540"/>
        <dbReference type="ChEBI" id="CHEBI:57945"/>
        <dbReference type="ChEBI" id="CHEBI:132124"/>
    </reaction>
</comment>
<comment type="similarity">
    <text evidence="1 3">Belongs to the complex I 30 kDa subunit family.</text>
</comment>
<evidence type="ECO:0000256" key="4">
    <source>
        <dbReference type="RuleBase" id="RU003582"/>
    </source>
</evidence>
<keyword evidence="2 3" id="KW-0813">Transport</keyword>
<evidence type="ECO:0000313" key="6">
    <source>
        <dbReference type="EMBL" id="PIW66767.1"/>
    </source>
</evidence>
<dbReference type="InterPro" id="IPR001268">
    <property type="entry name" value="NADH_UbQ_OxRdtase_30kDa_su"/>
</dbReference>
<dbReference type="GO" id="GO:0016651">
    <property type="term" value="F:oxidoreductase activity, acting on NAD(P)H"/>
    <property type="evidence" value="ECO:0007669"/>
    <property type="project" value="InterPro"/>
</dbReference>
<sequence length="147" mass="16922">MAKQLMFQIKDKLGDVVFQLEDKSAKRTFASIHKADLRQVAGVLHKDFKARFSIASGIDNVKNFELLYHFSFDDLGKIISIRTFVEKDDPVIDSLVPVIGPAAEWIEREIHELLGISFKGHPNLKRLLLADEWPEGKYPLRRDFKNE</sequence>
<gene>
    <name evidence="6" type="ORF">COW11_01580</name>
</gene>
<keyword evidence="3" id="KW-0520">NAD</keyword>
<evidence type="ECO:0000313" key="7">
    <source>
        <dbReference type="Proteomes" id="UP000231267"/>
    </source>
</evidence>
<evidence type="ECO:0000256" key="1">
    <source>
        <dbReference type="ARBA" id="ARBA00007569"/>
    </source>
</evidence>
<comment type="caution">
    <text evidence="6">The sequence shown here is derived from an EMBL/GenBank/DDBJ whole genome shotgun (WGS) entry which is preliminary data.</text>
</comment>
<dbReference type="SUPFAM" id="SSF143243">
    <property type="entry name" value="Nqo5-like"/>
    <property type="match status" value="1"/>
</dbReference>
<evidence type="ECO:0000259" key="5">
    <source>
        <dbReference type="Pfam" id="PF00329"/>
    </source>
</evidence>
<feature type="domain" description="NADH:ubiquinone oxidoreductase 30kDa subunit" evidence="5">
    <location>
        <begin position="32"/>
        <end position="145"/>
    </location>
</feature>